<dbReference type="SUPFAM" id="SSF56436">
    <property type="entry name" value="C-type lectin-like"/>
    <property type="match status" value="1"/>
</dbReference>
<dbReference type="InterPro" id="IPR036055">
    <property type="entry name" value="LDL_receptor-like_sf"/>
</dbReference>
<dbReference type="Pfam" id="PF00431">
    <property type="entry name" value="CUB"/>
    <property type="match status" value="2"/>
</dbReference>
<dbReference type="SMART" id="SM00192">
    <property type="entry name" value="LDLa"/>
    <property type="match status" value="5"/>
</dbReference>
<dbReference type="InterPro" id="IPR000859">
    <property type="entry name" value="CUB_dom"/>
</dbReference>
<dbReference type="CDD" id="cd00112">
    <property type="entry name" value="LDLa"/>
    <property type="match status" value="3"/>
</dbReference>
<dbReference type="FunFam" id="4.10.400.10:FF:000271">
    <property type="entry name" value="Uncharacterized protein"/>
    <property type="match status" value="1"/>
</dbReference>
<dbReference type="SMART" id="SM00706">
    <property type="entry name" value="TECPR"/>
    <property type="match status" value="2"/>
</dbReference>
<evidence type="ECO:0000256" key="2">
    <source>
        <dbReference type="PROSITE-ProRule" id="PRU00124"/>
    </source>
</evidence>
<evidence type="ECO:0000256" key="1">
    <source>
        <dbReference type="ARBA" id="ARBA00023157"/>
    </source>
</evidence>
<dbReference type="PROSITE" id="PS50041">
    <property type="entry name" value="C_TYPE_LECTIN_2"/>
    <property type="match status" value="1"/>
</dbReference>
<dbReference type="CDD" id="cd00041">
    <property type="entry name" value="CUB"/>
    <property type="match status" value="1"/>
</dbReference>
<dbReference type="InParanoid" id="C3YL00"/>
<dbReference type="FunFam" id="2.60.120.290:FF:000076">
    <property type="entry name" value="Complement C1r subcomponent like"/>
    <property type="match status" value="1"/>
</dbReference>
<dbReference type="SUPFAM" id="SSF49785">
    <property type="entry name" value="Galactose-binding domain-like"/>
    <property type="match status" value="1"/>
</dbReference>
<evidence type="ECO:0000259" key="3">
    <source>
        <dbReference type="PROSITE" id="PS01180"/>
    </source>
</evidence>
<dbReference type="Pfam" id="PF19193">
    <property type="entry name" value="Tectonin"/>
    <property type="match status" value="1"/>
</dbReference>
<feature type="disulfide bond" evidence="2">
    <location>
        <begin position="517"/>
        <end position="532"/>
    </location>
</feature>
<dbReference type="Gene3D" id="4.10.400.10">
    <property type="entry name" value="Low-density Lipoprotein Receptor"/>
    <property type="match status" value="3"/>
</dbReference>
<evidence type="ECO:0000259" key="4">
    <source>
        <dbReference type="PROSITE" id="PS50041"/>
    </source>
</evidence>
<dbReference type="PANTHER" id="PTHR23250:SF1">
    <property type="entry name" value="TECTONIN BETA-PROPELLER REPEAT-CONTAINING PROTEIN 1"/>
    <property type="match status" value="1"/>
</dbReference>
<dbReference type="AlphaFoldDB" id="C3YL00"/>
<evidence type="ECO:0000313" key="5">
    <source>
        <dbReference type="EMBL" id="EEN58991.1"/>
    </source>
</evidence>
<dbReference type="SUPFAM" id="SSF49854">
    <property type="entry name" value="Spermadhesin, CUB domain"/>
    <property type="match status" value="2"/>
</dbReference>
<dbReference type="Pfam" id="PF00057">
    <property type="entry name" value="Ldl_recept_a"/>
    <property type="match status" value="2"/>
</dbReference>
<keyword evidence="1 2" id="KW-1015">Disulfide bond</keyword>
<dbReference type="PROSITE" id="PS50068">
    <property type="entry name" value="LDLRA_2"/>
    <property type="match status" value="3"/>
</dbReference>
<dbReference type="InterPro" id="IPR008979">
    <property type="entry name" value="Galactose-bd-like_sf"/>
</dbReference>
<evidence type="ECO:0008006" key="6">
    <source>
        <dbReference type="Google" id="ProtNLM"/>
    </source>
</evidence>
<dbReference type="InterPro" id="IPR016186">
    <property type="entry name" value="C-type_lectin-like/link_sf"/>
</dbReference>
<protein>
    <recommendedName>
        <fullName evidence="6">C-type lectin domain-containing protein</fullName>
    </recommendedName>
</protein>
<name>C3YL00_BRAFL</name>
<dbReference type="PRINTS" id="PR00261">
    <property type="entry name" value="LDLRECEPTOR"/>
</dbReference>
<feature type="domain" description="CUB" evidence="3">
    <location>
        <begin position="709"/>
        <end position="828"/>
    </location>
</feature>
<dbReference type="InterPro" id="IPR035914">
    <property type="entry name" value="Sperma_CUB_dom_sf"/>
</dbReference>
<dbReference type="SUPFAM" id="SSF57424">
    <property type="entry name" value="LDL receptor-like module"/>
    <property type="match status" value="3"/>
</dbReference>
<dbReference type="PROSITE" id="PS01180">
    <property type="entry name" value="CUB"/>
    <property type="match status" value="2"/>
</dbReference>
<dbReference type="Pfam" id="PF00059">
    <property type="entry name" value="Lectin_C"/>
    <property type="match status" value="1"/>
</dbReference>
<dbReference type="InterPro" id="IPR002172">
    <property type="entry name" value="LDrepeatLR_classA_rpt"/>
</dbReference>
<dbReference type="FunFam" id="2.60.120.260:FF:000269">
    <property type="entry name" value="Uncharacterized protein"/>
    <property type="match status" value="1"/>
</dbReference>
<dbReference type="InterPro" id="IPR006624">
    <property type="entry name" value="Beta-propeller_rpt_TECPR"/>
</dbReference>
<dbReference type="Gene3D" id="2.60.120.290">
    <property type="entry name" value="Spermadhesin, CUB domain"/>
    <property type="match status" value="2"/>
</dbReference>
<dbReference type="Gene3D" id="2.60.120.260">
    <property type="entry name" value="Galactose-binding domain-like"/>
    <property type="match status" value="1"/>
</dbReference>
<dbReference type="eggNOG" id="KOG3509">
    <property type="taxonomic scope" value="Eukaryota"/>
</dbReference>
<sequence length="1011" mass="113872">MNYPLYRDHVYQQWNITVETHKAVKLTFLDFDVGYDQDCTTDYVAVDDPYAQRRRYLCGACVTSSRTSTEHSLYVIFVTDFVVRRAGFSARKSDTAGVSWQPVHVDLVRDDLFNFEKLPAGFYWPHEIDWIQAGKNFVWVIGTYYGYIHGEAIVRKVKYDWETTTGCLMSVSVGPAGVWAADFNGDVYHRAGTFLNETSPGEEWVHVPGINLRQVAVGDGIVWGVDSSNRVFANVLPTPVGREVCQVGLKGHSFCYAIQKGFAGCPEKHRRMCTGDAGCYSPSRVCDGDWNCREDKEDERDCFDSCIDDGSAGMFLRRDLVQCRDLKGCVKITKVCDGRRDCSDGSDEIRCDAVCKSIGYWPCTSSLPPFPKCISAQERCNGHVDCLDYSDEMGCGYCGYNWMPLFDIDPFYAWGNIDKLRVNHDGCILIEEVCDGEIDYYYHAGIHDETDCTQVSAVCKDTMLEFGIYKEISIAQYCDGEVDCRTGVDESPRRCAMFTNRFPCIRSNRFVSRNNLCDGIPDCEDASDEDACIEGPDDWLQITLEDPVQLTGAVVSGLRPSQTLTFMLDYGVWTDCLTAYKEGDGVKIFQTLTKGAGKDEHYLAIAVQAKVVRLTPESWPGRTTWERIVVRTRPVVKAGRCLKDDATRSFPPRLSGGLRRDPPANRGDGCETAVNYTYTDSGEAGKEELDVYIPDMTVCDDCMARKTSCGYVLCGIPDQYRCGLIYSPGYPTAFPSSVICLWTIDGPRGSYVTLLLLDVDLPCTSRVLQVRDRFLTVGWNTIHGLCRGEGEQKRYVSSSNDMQLAMLATSHNADFGDSRGFMATFNVSTFIPSRQVQNLPDDAGFICPCGWRLFRRNCYLTSRHHVPVNWEESDAKCREFGANLTSIADQAEMEFLHLLLVANVVVKRIADPMLFIGLYDTYHERQTGRHMDRNFVWTDGIPVTYTDWSPMDVRTWFPQPDGAKINFCVAIVMKNVWGTDQWYDVACDDRATRSFICKRAARRVTRPGDNG</sequence>
<dbReference type="EMBL" id="GG666525">
    <property type="protein sequence ID" value="EEN58991.1"/>
    <property type="molecule type" value="Genomic_DNA"/>
</dbReference>
<feature type="disulfide bond" evidence="2">
    <location>
        <begin position="380"/>
        <end position="395"/>
    </location>
</feature>
<feature type="domain" description="CUB" evidence="3">
    <location>
        <begin position="1"/>
        <end position="95"/>
    </location>
</feature>
<dbReference type="SMART" id="SM00042">
    <property type="entry name" value="CUB"/>
    <property type="match status" value="2"/>
</dbReference>
<dbReference type="PANTHER" id="PTHR23250">
    <property type="entry name" value="DYSFERLIN-RELATED"/>
    <property type="match status" value="1"/>
</dbReference>
<accession>C3YL00</accession>
<dbReference type="InterPro" id="IPR016187">
    <property type="entry name" value="CTDL_fold"/>
</dbReference>
<organism>
    <name type="scientific">Branchiostoma floridae</name>
    <name type="common">Florida lancelet</name>
    <name type="synonym">Amphioxus</name>
    <dbReference type="NCBI Taxonomy" id="7739"/>
    <lineage>
        <taxon>Eukaryota</taxon>
        <taxon>Metazoa</taxon>
        <taxon>Chordata</taxon>
        <taxon>Cephalochordata</taxon>
        <taxon>Leptocardii</taxon>
        <taxon>Amphioxiformes</taxon>
        <taxon>Branchiostomatidae</taxon>
        <taxon>Branchiostoma</taxon>
    </lineage>
</organism>
<feature type="domain" description="C-type lectin" evidence="4">
    <location>
        <begin position="854"/>
        <end position="990"/>
    </location>
</feature>
<dbReference type="InterPro" id="IPR051513">
    <property type="entry name" value="Tectonin_beta-prop"/>
</dbReference>
<dbReference type="SMART" id="SM00034">
    <property type="entry name" value="CLECT"/>
    <property type="match status" value="1"/>
</dbReference>
<gene>
    <name evidence="5" type="ORF">BRAFLDRAFT_84714</name>
</gene>
<reference evidence="5" key="1">
    <citation type="journal article" date="2008" name="Nature">
        <title>The amphioxus genome and the evolution of the chordate karyotype.</title>
        <authorList>
            <consortium name="US DOE Joint Genome Institute (JGI-PGF)"/>
            <person name="Putnam N.H."/>
            <person name="Butts T."/>
            <person name="Ferrier D.E.K."/>
            <person name="Furlong R.F."/>
            <person name="Hellsten U."/>
            <person name="Kawashima T."/>
            <person name="Robinson-Rechavi M."/>
            <person name="Shoguchi E."/>
            <person name="Terry A."/>
            <person name="Yu J.-K."/>
            <person name="Benito-Gutierrez E.L."/>
            <person name="Dubchak I."/>
            <person name="Garcia-Fernandez J."/>
            <person name="Gibson-Brown J.J."/>
            <person name="Grigoriev I.V."/>
            <person name="Horton A.C."/>
            <person name="de Jong P.J."/>
            <person name="Jurka J."/>
            <person name="Kapitonov V.V."/>
            <person name="Kohara Y."/>
            <person name="Kuroki Y."/>
            <person name="Lindquist E."/>
            <person name="Lucas S."/>
            <person name="Osoegawa K."/>
            <person name="Pennacchio L.A."/>
            <person name="Salamov A.A."/>
            <person name="Satou Y."/>
            <person name="Sauka-Spengler T."/>
            <person name="Schmutz J."/>
            <person name="Shin-I T."/>
            <person name="Toyoda A."/>
            <person name="Bronner-Fraser M."/>
            <person name="Fujiyama A."/>
            <person name="Holland L.Z."/>
            <person name="Holland P.W.H."/>
            <person name="Satoh N."/>
            <person name="Rokhsar D.S."/>
        </authorList>
    </citation>
    <scope>NUCLEOTIDE SEQUENCE [LARGE SCALE GENOMIC DNA]</scope>
    <source>
        <strain evidence="5">S238N-H82</strain>
        <tissue evidence="5">Testes</tissue>
    </source>
</reference>
<dbReference type="Gene3D" id="3.10.100.10">
    <property type="entry name" value="Mannose-Binding Protein A, subunit A"/>
    <property type="match status" value="1"/>
</dbReference>
<dbReference type="InterPro" id="IPR001304">
    <property type="entry name" value="C-type_lectin-like"/>
</dbReference>
<feature type="disulfide bond" evidence="2">
    <location>
        <begin position="336"/>
        <end position="351"/>
    </location>
</feature>
<comment type="caution">
    <text evidence="2">Lacks conserved residue(s) required for the propagation of feature annotation.</text>
</comment>
<dbReference type="FunFam" id="2.60.120.290:FF:000070">
    <property type="entry name" value="Suppression of tumorigenicity 14b"/>
    <property type="match status" value="1"/>
</dbReference>
<proteinExistence type="predicted"/>